<gene>
    <name evidence="2" type="ORF">HNQ59_003722</name>
</gene>
<feature type="signal peptide" evidence="1">
    <location>
        <begin position="1"/>
        <end position="21"/>
    </location>
</feature>
<evidence type="ECO:0000313" key="3">
    <source>
        <dbReference type="Proteomes" id="UP000575898"/>
    </source>
</evidence>
<evidence type="ECO:0000313" key="2">
    <source>
        <dbReference type="EMBL" id="MBB5020403.1"/>
    </source>
</evidence>
<evidence type="ECO:0000256" key="1">
    <source>
        <dbReference type="SAM" id="SignalP"/>
    </source>
</evidence>
<evidence type="ECO:0008006" key="4">
    <source>
        <dbReference type="Google" id="ProtNLM"/>
    </source>
</evidence>
<comment type="caution">
    <text evidence="2">The sequence shown here is derived from an EMBL/GenBank/DDBJ whole genome shotgun (WGS) entry which is preliminary data.</text>
</comment>
<keyword evidence="3" id="KW-1185">Reference proteome</keyword>
<proteinExistence type="predicted"/>
<dbReference type="Proteomes" id="UP000575898">
    <property type="component" value="Unassembled WGS sequence"/>
</dbReference>
<dbReference type="AlphaFoldDB" id="A0A840MVM6"/>
<keyword evidence="1" id="KW-0732">Signal</keyword>
<organism evidence="2 3">
    <name type="scientific">Chitinivorax tropicus</name>
    <dbReference type="NCBI Taxonomy" id="714531"/>
    <lineage>
        <taxon>Bacteria</taxon>
        <taxon>Pseudomonadati</taxon>
        <taxon>Pseudomonadota</taxon>
        <taxon>Betaproteobacteria</taxon>
        <taxon>Chitinivorax</taxon>
    </lineage>
</organism>
<protein>
    <recommendedName>
        <fullName evidence="4">Peptidase C-terminal archaeal/bacterial domain-containing protein</fullName>
    </recommendedName>
</protein>
<dbReference type="RefSeq" id="WP_184041804.1">
    <property type="nucleotide sequence ID" value="NZ_JACHHY010000033.1"/>
</dbReference>
<accession>A0A840MVM6</accession>
<name>A0A840MVM6_9PROT</name>
<dbReference type="EMBL" id="JACHHY010000033">
    <property type="protein sequence ID" value="MBB5020403.1"/>
    <property type="molecule type" value="Genomic_DNA"/>
</dbReference>
<feature type="chain" id="PRO_5033041858" description="Peptidase C-terminal archaeal/bacterial domain-containing protein" evidence="1">
    <location>
        <begin position="22"/>
        <end position="404"/>
    </location>
</feature>
<sequence length="404" mass="44280">MKRFGITLLAAWMLGGAGVFAAQPNLQPNAAASASGELPIPSSATILSEGLAQPDLPASVSETKWYRIDNTTKRKLTVQLTGPSTPGVDYDLYFYRTNAAGTALQQVALSQFKTQATEQLSYIADVGTYYVGVNAASGLDTANPFQLVFRASTGHDISEPDDSPWQAPKLTLKTPFTLLNHTKDQDEDQDWQKLELGKETELMAMLHKNDDQTIPYENIVLNIFNDQFSLVKTITAFSFSQVKLGKGAYYLQFAGGKAGSGYSLRIKEVLPPQANRVQITKIDSSGGVAGFMNYGHGNKWRVKGDITVNGTAFGSNDQPIANAPVKVSIWSRLNNAYITASANTSANGTFNIPLKLVPAIGNHQYDNSISWHYYDIVDIQFNNGEKNIPANIFDLYHFAYQIRK</sequence>
<reference evidence="2 3" key="1">
    <citation type="submission" date="2020-08" db="EMBL/GenBank/DDBJ databases">
        <title>Genomic Encyclopedia of Type Strains, Phase IV (KMG-IV): sequencing the most valuable type-strain genomes for metagenomic binning, comparative biology and taxonomic classification.</title>
        <authorList>
            <person name="Goeker M."/>
        </authorList>
    </citation>
    <scope>NUCLEOTIDE SEQUENCE [LARGE SCALE GENOMIC DNA]</scope>
    <source>
        <strain evidence="2 3">DSM 27165</strain>
    </source>
</reference>
<dbReference type="Gene3D" id="2.60.120.380">
    <property type="match status" value="2"/>
</dbReference>